<evidence type="ECO:0000259" key="2">
    <source>
        <dbReference type="PROSITE" id="PS51762"/>
    </source>
</evidence>
<name>W2SCK0_CYPE1</name>
<dbReference type="PANTHER" id="PTHR10963:SF53">
    <property type="entry name" value="GH16 DOMAIN-CONTAINING PROTEIN"/>
    <property type="match status" value="1"/>
</dbReference>
<dbReference type="STRING" id="1220924.W2SCK0"/>
<dbReference type="InterPro" id="IPR013320">
    <property type="entry name" value="ConA-like_dom_sf"/>
</dbReference>
<dbReference type="Pfam" id="PF26113">
    <property type="entry name" value="GH16_XgeA"/>
    <property type="match status" value="1"/>
</dbReference>
<dbReference type="GO" id="GO:0005975">
    <property type="term" value="P:carbohydrate metabolic process"/>
    <property type="evidence" value="ECO:0007669"/>
    <property type="project" value="InterPro"/>
</dbReference>
<dbReference type="AlphaFoldDB" id="W2SCK0"/>
<proteinExistence type="predicted"/>
<gene>
    <name evidence="3" type="ORF">HMPREF1541_09492</name>
</gene>
<dbReference type="GO" id="GO:0004553">
    <property type="term" value="F:hydrolase activity, hydrolyzing O-glycosyl compounds"/>
    <property type="evidence" value="ECO:0007669"/>
    <property type="project" value="InterPro"/>
</dbReference>
<dbReference type="GeneID" id="19976831"/>
<dbReference type="Gene3D" id="2.60.120.200">
    <property type="match status" value="1"/>
</dbReference>
<accession>W2SCK0</accession>
<dbReference type="SUPFAM" id="SSF81995">
    <property type="entry name" value="beta-sandwich domain of Sec23/24"/>
    <property type="match status" value="1"/>
</dbReference>
<dbReference type="InterPro" id="IPR000757">
    <property type="entry name" value="Beta-glucanase-like"/>
</dbReference>
<feature type="compositionally biased region" description="Pro residues" evidence="1">
    <location>
        <begin position="39"/>
        <end position="74"/>
    </location>
</feature>
<reference evidence="3 4" key="1">
    <citation type="submission" date="2013-03" db="EMBL/GenBank/DDBJ databases">
        <title>The Genome Sequence of Phialophora europaea CBS 101466.</title>
        <authorList>
            <consortium name="The Broad Institute Genomics Platform"/>
            <person name="Cuomo C."/>
            <person name="de Hoog S."/>
            <person name="Gorbushina A."/>
            <person name="Walker B."/>
            <person name="Young S.K."/>
            <person name="Zeng Q."/>
            <person name="Gargeya S."/>
            <person name="Fitzgerald M."/>
            <person name="Haas B."/>
            <person name="Abouelleil A."/>
            <person name="Allen A.W."/>
            <person name="Alvarado L."/>
            <person name="Arachchi H.M."/>
            <person name="Berlin A.M."/>
            <person name="Chapman S.B."/>
            <person name="Gainer-Dewar J."/>
            <person name="Goldberg J."/>
            <person name="Griggs A."/>
            <person name="Gujja S."/>
            <person name="Hansen M."/>
            <person name="Howarth C."/>
            <person name="Imamovic A."/>
            <person name="Ireland A."/>
            <person name="Larimer J."/>
            <person name="McCowan C."/>
            <person name="Murphy C."/>
            <person name="Pearson M."/>
            <person name="Poon T.W."/>
            <person name="Priest M."/>
            <person name="Roberts A."/>
            <person name="Saif S."/>
            <person name="Shea T."/>
            <person name="Sisk P."/>
            <person name="Sykes S."/>
            <person name="Wortman J."/>
            <person name="Nusbaum C."/>
            <person name="Birren B."/>
        </authorList>
    </citation>
    <scope>NUCLEOTIDE SEQUENCE [LARGE SCALE GENOMIC DNA]</scope>
    <source>
        <strain evidence="3 4">CBS 101466</strain>
    </source>
</reference>
<evidence type="ECO:0000313" key="3">
    <source>
        <dbReference type="EMBL" id="ETN45659.1"/>
    </source>
</evidence>
<dbReference type="eggNOG" id="ENOG502SKUZ">
    <property type="taxonomic scope" value="Eukaryota"/>
</dbReference>
<organism evidence="3 4">
    <name type="scientific">Cyphellophora europaea (strain CBS 101466)</name>
    <name type="common">Phialophora europaea</name>
    <dbReference type="NCBI Taxonomy" id="1220924"/>
    <lineage>
        <taxon>Eukaryota</taxon>
        <taxon>Fungi</taxon>
        <taxon>Dikarya</taxon>
        <taxon>Ascomycota</taxon>
        <taxon>Pezizomycotina</taxon>
        <taxon>Eurotiomycetes</taxon>
        <taxon>Chaetothyriomycetidae</taxon>
        <taxon>Chaetothyriales</taxon>
        <taxon>Cyphellophoraceae</taxon>
        <taxon>Cyphellophora</taxon>
    </lineage>
</organism>
<dbReference type="InterPro" id="IPR050546">
    <property type="entry name" value="Glycosyl_Hydrlase_16"/>
</dbReference>
<dbReference type="InParanoid" id="W2SCK0"/>
<feature type="compositionally biased region" description="Low complexity" evidence="1">
    <location>
        <begin position="25"/>
        <end position="38"/>
    </location>
</feature>
<dbReference type="RefSeq" id="XP_008712387.1">
    <property type="nucleotide sequence ID" value="XM_008714165.1"/>
</dbReference>
<feature type="domain" description="GH16" evidence="2">
    <location>
        <begin position="50"/>
        <end position="342"/>
    </location>
</feature>
<evidence type="ECO:0000256" key="1">
    <source>
        <dbReference type="SAM" id="MobiDB-lite"/>
    </source>
</evidence>
<protein>
    <recommendedName>
        <fullName evidence="2">GH16 domain-containing protein</fullName>
    </recommendedName>
</protein>
<keyword evidence="4" id="KW-1185">Reference proteome</keyword>
<dbReference type="VEuPathDB" id="FungiDB:HMPREF1541_09492"/>
<dbReference type="PROSITE" id="PS51762">
    <property type="entry name" value="GH16_2"/>
    <property type="match status" value="1"/>
</dbReference>
<dbReference type="EMBL" id="KB822712">
    <property type="protein sequence ID" value="ETN45659.1"/>
    <property type="molecule type" value="Genomic_DNA"/>
</dbReference>
<sequence>MGLFDSLEKKFDELKKDIGFGGSKQPQQGYPGAQQQSYYPPPQGQYPPPPQQWGPPPPQGQHPGSPPPNPPQPQQQPQSGNPTDYWVPTLHASRAVSEDWDQKIGNGDNGWGNNELQHYTSSNDNSFYTPNNKLVLRAVSNPSDPNPATRYTSARLVSRQRLDRPRGCLTATINNPSAPGIWPAFWLLPSEPFGWPHEGEVDVGESWNADPTNHTCLHWGHFTPQDNDKHRVVDTPIPDLGRRAVKYEFAWDQDDASGRGRYLWWIDGRPVMKCEIPKGFRRMKEWTVLLNIAMGGNVCQGKTPPQGTFEMVVHELRLSGECDGGWGRFEGSWWQAPEGRRM</sequence>
<feature type="region of interest" description="Disordered" evidence="1">
    <location>
        <begin position="17"/>
        <end position="86"/>
    </location>
</feature>
<dbReference type="OrthoDB" id="192832at2759"/>
<dbReference type="PANTHER" id="PTHR10963">
    <property type="entry name" value="GLYCOSYL HYDROLASE-RELATED"/>
    <property type="match status" value="1"/>
</dbReference>
<dbReference type="SUPFAM" id="SSF49899">
    <property type="entry name" value="Concanavalin A-like lectins/glucanases"/>
    <property type="match status" value="1"/>
</dbReference>
<evidence type="ECO:0000313" key="4">
    <source>
        <dbReference type="Proteomes" id="UP000030752"/>
    </source>
</evidence>
<dbReference type="Proteomes" id="UP000030752">
    <property type="component" value="Unassembled WGS sequence"/>
</dbReference>
<dbReference type="HOGENOM" id="CLU_054797_0_0_1"/>